<evidence type="ECO:0000256" key="12">
    <source>
        <dbReference type="ARBA" id="ARBA00022960"/>
    </source>
</evidence>
<dbReference type="SUPFAM" id="SSF56601">
    <property type="entry name" value="beta-lactamase/transpeptidase-like"/>
    <property type="match status" value="1"/>
</dbReference>
<keyword evidence="10 21" id="KW-0812">Transmembrane</keyword>
<keyword evidence="6" id="KW-0121">Carboxypeptidase</keyword>
<dbReference type="Pfam" id="PF00912">
    <property type="entry name" value="Transgly"/>
    <property type="match status" value="1"/>
</dbReference>
<accession>A0A3M0BN64</accession>
<keyword evidence="11" id="KW-0378">Hydrolase</keyword>
<comment type="subcellular location">
    <subcellularLocation>
        <location evidence="1">Cell membrane</location>
    </subcellularLocation>
</comment>
<dbReference type="InterPro" id="IPR036950">
    <property type="entry name" value="PBP_transglycosylase"/>
</dbReference>
<dbReference type="InterPro" id="IPR050396">
    <property type="entry name" value="Glycosyltr_51/Transpeptidase"/>
</dbReference>
<comment type="catalytic activity">
    <reaction evidence="19">
        <text>[GlcNAc-(1-&gt;4)-Mur2Ac(oyl-L-Ala-gamma-D-Glu-L-Lys-D-Ala-D-Ala)](n)-di-trans,octa-cis-undecaprenyl diphosphate + beta-D-GlcNAc-(1-&gt;4)-Mur2Ac(oyl-L-Ala-gamma-D-Glu-L-Lys-D-Ala-D-Ala)-di-trans,octa-cis-undecaprenyl diphosphate = [GlcNAc-(1-&gt;4)-Mur2Ac(oyl-L-Ala-gamma-D-Glu-L-Lys-D-Ala-D-Ala)](n+1)-di-trans,octa-cis-undecaprenyl diphosphate + di-trans,octa-cis-undecaprenyl diphosphate + H(+)</text>
        <dbReference type="Rhea" id="RHEA:23708"/>
        <dbReference type="Rhea" id="RHEA-COMP:9602"/>
        <dbReference type="Rhea" id="RHEA-COMP:9603"/>
        <dbReference type="ChEBI" id="CHEBI:15378"/>
        <dbReference type="ChEBI" id="CHEBI:58405"/>
        <dbReference type="ChEBI" id="CHEBI:60033"/>
        <dbReference type="ChEBI" id="CHEBI:78435"/>
        <dbReference type="EC" id="2.4.99.28"/>
    </reaction>
</comment>
<evidence type="ECO:0000256" key="14">
    <source>
        <dbReference type="ARBA" id="ARBA00022989"/>
    </source>
</evidence>
<evidence type="ECO:0000256" key="11">
    <source>
        <dbReference type="ARBA" id="ARBA00022801"/>
    </source>
</evidence>
<comment type="catalytic activity">
    <reaction evidence="18">
        <text>Preferential cleavage: (Ac)2-L-Lys-D-Ala-|-D-Ala. Also transpeptidation of peptidyl-alanyl moieties that are N-acyl substituents of D-alanine.</text>
        <dbReference type="EC" id="3.4.16.4"/>
    </reaction>
</comment>
<keyword evidence="15 21" id="KW-0472">Membrane</keyword>
<keyword evidence="13" id="KW-0573">Peptidoglycan synthesis</keyword>
<evidence type="ECO:0000256" key="5">
    <source>
        <dbReference type="ARBA" id="ARBA00022475"/>
    </source>
</evidence>
<evidence type="ECO:0000313" key="24">
    <source>
        <dbReference type="EMBL" id="RMA97914.1"/>
    </source>
</evidence>
<dbReference type="GO" id="GO:0006508">
    <property type="term" value="P:proteolysis"/>
    <property type="evidence" value="ECO:0007669"/>
    <property type="project" value="UniProtKB-KW"/>
</dbReference>
<dbReference type="GO" id="GO:0008360">
    <property type="term" value="P:regulation of cell shape"/>
    <property type="evidence" value="ECO:0007669"/>
    <property type="project" value="UniProtKB-KW"/>
</dbReference>
<comment type="pathway">
    <text evidence="2">Cell wall biogenesis; peptidoglycan biosynthesis.</text>
</comment>
<dbReference type="GO" id="GO:0005886">
    <property type="term" value="C:plasma membrane"/>
    <property type="evidence" value="ECO:0007669"/>
    <property type="project" value="UniProtKB-SubCell"/>
</dbReference>
<evidence type="ECO:0000256" key="19">
    <source>
        <dbReference type="ARBA" id="ARBA00049902"/>
    </source>
</evidence>
<feature type="domain" description="Glycosyl transferase family 51" evidence="23">
    <location>
        <begin position="54"/>
        <end position="228"/>
    </location>
</feature>
<name>A0A3M0BN64_9AQUI</name>
<evidence type="ECO:0000256" key="4">
    <source>
        <dbReference type="ARBA" id="ARBA00007739"/>
    </source>
</evidence>
<evidence type="ECO:0000256" key="18">
    <source>
        <dbReference type="ARBA" id="ARBA00034000"/>
    </source>
</evidence>
<evidence type="ECO:0000256" key="16">
    <source>
        <dbReference type="ARBA" id="ARBA00023268"/>
    </source>
</evidence>
<evidence type="ECO:0000256" key="2">
    <source>
        <dbReference type="ARBA" id="ARBA00004752"/>
    </source>
</evidence>
<dbReference type="Gene3D" id="1.10.3810.10">
    <property type="entry name" value="Biosynthetic peptidoglycan transglycosylase-like"/>
    <property type="match status" value="1"/>
</dbReference>
<dbReference type="AlphaFoldDB" id="A0A3M0BN64"/>
<dbReference type="EMBL" id="REFO01000010">
    <property type="protein sequence ID" value="RMA97914.1"/>
    <property type="molecule type" value="Genomic_DNA"/>
</dbReference>
<evidence type="ECO:0000256" key="6">
    <source>
        <dbReference type="ARBA" id="ARBA00022645"/>
    </source>
</evidence>
<organism evidence="24 25">
    <name type="scientific">Hydrogenothermus marinus</name>
    <dbReference type="NCBI Taxonomy" id="133270"/>
    <lineage>
        <taxon>Bacteria</taxon>
        <taxon>Pseudomonadati</taxon>
        <taxon>Aquificota</taxon>
        <taxon>Aquificia</taxon>
        <taxon>Aquificales</taxon>
        <taxon>Hydrogenothermaceae</taxon>
        <taxon>Hydrogenothermus</taxon>
    </lineage>
</organism>
<dbReference type="Proteomes" id="UP000280842">
    <property type="component" value="Unassembled WGS sequence"/>
</dbReference>
<comment type="pathway">
    <text evidence="20">Glycan biosynthesis.</text>
</comment>
<comment type="similarity">
    <text evidence="3">In the C-terminal section; belongs to the transpeptidase family.</text>
</comment>
<dbReference type="Pfam" id="PF00905">
    <property type="entry name" value="Transpeptidase"/>
    <property type="match status" value="1"/>
</dbReference>
<keyword evidence="14 21" id="KW-1133">Transmembrane helix</keyword>
<dbReference type="InterPro" id="IPR023346">
    <property type="entry name" value="Lysozyme-like_dom_sf"/>
</dbReference>
<dbReference type="GO" id="GO:0030288">
    <property type="term" value="C:outer membrane-bounded periplasmic space"/>
    <property type="evidence" value="ECO:0007669"/>
    <property type="project" value="TreeGrafter"/>
</dbReference>
<reference evidence="24 25" key="1">
    <citation type="submission" date="2018-10" db="EMBL/GenBank/DDBJ databases">
        <title>Genomic Encyclopedia of Archaeal and Bacterial Type Strains, Phase II (KMG-II): from individual species to whole genera.</title>
        <authorList>
            <person name="Goeker M."/>
        </authorList>
    </citation>
    <scope>NUCLEOTIDE SEQUENCE [LARGE SCALE GENOMIC DNA]</scope>
    <source>
        <strain evidence="24 25">VM1</strain>
    </source>
</reference>
<dbReference type="GO" id="GO:0008658">
    <property type="term" value="F:penicillin binding"/>
    <property type="evidence" value="ECO:0007669"/>
    <property type="project" value="InterPro"/>
</dbReference>
<dbReference type="Gene3D" id="3.40.710.10">
    <property type="entry name" value="DD-peptidase/beta-lactamase superfamily"/>
    <property type="match status" value="2"/>
</dbReference>
<keyword evidence="16" id="KW-0511">Multifunctional enzyme</keyword>
<evidence type="ECO:0000256" key="15">
    <source>
        <dbReference type="ARBA" id="ARBA00023136"/>
    </source>
</evidence>
<dbReference type="GO" id="GO:0009252">
    <property type="term" value="P:peptidoglycan biosynthetic process"/>
    <property type="evidence" value="ECO:0007669"/>
    <property type="project" value="UniProtKB-KW"/>
</dbReference>
<dbReference type="FunFam" id="1.10.3810.10:FF:000003">
    <property type="entry name" value="Penicillin-binding protein 1a"/>
    <property type="match status" value="1"/>
</dbReference>
<evidence type="ECO:0000256" key="20">
    <source>
        <dbReference type="ARBA" id="ARBA00060592"/>
    </source>
</evidence>
<evidence type="ECO:0000259" key="23">
    <source>
        <dbReference type="Pfam" id="PF00912"/>
    </source>
</evidence>
<feature type="transmembrane region" description="Helical" evidence="21">
    <location>
        <begin position="9"/>
        <end position="30"/>
    </location>
</feature>
<keyword evidence="9" id="KW-0808">Transferase</keyword>
<keyword evidence="8" id="KW-0328">Glycosyltransferase</keyword>
<dbReference type="GO" id="GO:0009002">
    <property type="term" value="F:serine-type D-Ala-D-Ala carboxypeptidase activity"/>
    <property type="evidence" value="ECO:0007669"/>
    <property type="project" value="UniProtKB-EC"/>
</dbReference>
<keyword evidence="7" id="KW-0645">Protease</keyword>
<evidence type="ECO:0000259" key="22">
    <source>
        <dbReference type="Pfam" id="PF00905"/>
    </source>
</evidence>
<evidence type="ECO:0000256" key="1">
    <source>
        <dbReference type="ARBA" id="ARBA00004236"/>
    </source>
</evidence>
<evidence type="ECO:0000256" key="17">
    <source>
        <dbReference type="ARBA" id="ARBA00023316"/>
    </source>
</evidence>
<dbReference type="PANTHER" id="PTHR32282:SF11">
    <property type="entry name" value="PENICILLIN-BINDING PROTEIN 1B"/>
    <property type="match status" value="1"/>
</dbReference>
<gene>
    <name evidence="24" type="ORF">CLV39_0550</name>
</gene>
<evidence type="ECO:0000256" key="3">
    <source>
        <dbReference type="ARBA" id="ARBA00007090"/>
    </source>
</evidence>
<evidence type="ECO:0000313" key="25">
    <source>
        <dbReference type="Proteomes" id="UP000280842"/>
    </source>
</evidence>
<keyword evidence="17" id="KW-0961">Cell wall biogenesis/degradation</keyword>
<evidence type="ECO:0000256" key="9">
    <source>
        <dbReference type="ARBA" id="ARBA00022679"/>
    </source>
</evidence>
<keyword evidence="12" id="KW-0133">Cell shape</keyword>
<dbReference type="GO" id="GO:0008955">
    <property type="term" value="F:peptidoglycan glycosyltransferase activity"/>
    <property type="evidence" value="ECO:0007669"/>
    <property type="project" value="UniProtKB-EC"/>
</dbReference>
<evidence type="ECO:0000256" key="21">
    <source>
        <dbReference type="SAM" id="Phobius"/>
    </source>
</evidence>
<dbReference type="InterPro" id="IPR012338">
    <property type="entry name" value="Beta-lactam/transpept-like"/>
</dbReference>
<evidence type="ECO:0000256" key="13">
    <source>
        <dbReference type="ARBA" id="ARBA00022984"/>
    </source>
</evidence>
<dbReference type="SUPFAM" id="SSF53955">
    <property type="entry name" value="Lysozyme-like"/>
    <property type="match status" value="1"/>
</dbReference>
<comment type="caution">
    <text evidence="24">The sequence shown here is derived from an EMBL/GenBank/DDBJ whole genome shotgun (WGS) entry which is preliminary data.</text>
</comment>
<dbReference type="GO" id="GO:0071555">
    <property type="term" value="P:cell wall organization"/>
    <property type="evidence" value="ECO:0007669"/>
    <property type="project" value="UniProtKB-KW"/>
</dbReference>
<evidence type="ECO:0000256" key="10">
    <source>
        <dbReference type="ARBA" id="ARBA00022692"/>
    </source>
</evidence>
<dbReference type="InterPro" id="IPR001264">
    <property type="entry name" value="Glyco_trans_51"/>
</dbReference>
<keyword evidence="5" id="KW-1003">Cell membrane</keyword>
<keyword evidence="25" id="KW-1185">Reference proteome</keyword>
<sequence>MKKIKFRTIFLSLILLLVISIFLYFLYLTFTLPDIKKLENFQPSQATRIYDYKGKLLSEIYLQKRIYVPIEKIPDFVKKAFIATEDKSFYTNIGIDFEAILRALINDIKAGHIVEGGSTISQQLIKNLFLTPKRTINRKIREIILAIKLNMIYPKDKILELYLNEIYLGHGAYGIEAASETYFGKHVWQLNICEAAVLAGLPKAPSKYDPFKNIEEATYRRDVVINNMLKEGYIDEDTAEKCKSEPINLNYDKPEKIYDYSVEAVKKWLVDRYGYEALTKGGYKVYTTIDKDLQMNASEIMKNNIELLQDKFGIRTLTKQEIETLLNQYKKQKKIKRLKEGNIYIGLVSDIKKNKVKILLPNFEGYFNYKKTKYFHKGMPVYVRYKGGNQFEFVPYLEGALVAIDQKTGEIRALVGGYDIKKSQFNRALYAKRQTGSSFKPIVYLDALMNGYTQVSVLKDEPISFWDPDRYEEWIPENFYKKFYGDVSLRYALVHSLNVASVYLYDKLNSEEVINLAYKLGIKTELPNVKSLVLGTADISPLEMATVYATFANYGKKCEPFLIKKIENSKGEVIYENKPNCQQVVPEDIDAVLIDMLEGVIKEGTGKQANVLGLPLAGKTGTTDEYSDGWFIGFSPYITTAVWVGYDIKKKIGWKATGARTALPIWIDFMATAHANIDKVEDFKFPDDTAYYPINEKTFSLSDGICDYKKELFIIGTEPEYDCEGNFRFYIPDKFLTFLNEDIPEFKIKQVENGN</sequence>
<evidence type="ECO:0000256" key="8">
    <source>
        <dbReference type="ARBA" id="ARBA00022676"/>
    </source>
</evidence>
<comment type="similarity">
    <text evidence="4">In the N-terminal section; belongs to the glycosyltransferase 51 family.</text>
</comment>
<dbReference type="NCBIfam" id="TIGR02074">
    <property type="entry name" value="PBP_1a_fam"/>
    <property type="match status" value="1"/>
</dbReference>
<evidence type="ECO:0000256" key="7">
    <source>
        <dbReference type="ARBA" id="ARBA00022670"/>
    </source>
</evidence>
<protein>
    <submittedName>
        <fullName evidence="24">Penicillin-binding protein 1A</fullName>
    </submittedName>
</protein>
<dbReference type="PANTHER" id="PTHR32282">
    <property type="entry name" value="BINDING PROTEIN TRANSPEPTIDASE, PUTATIVE-RELATED"/>
    <property type="match status" value="1"/>
</dbReference>
<feature type="domain" description="Penicillin-binding protein transpeptidase" evidence="22">
    <location>
        <begin position="399"/>
        <end position="648"/>
    </location>
</feature>
<dbReference type="InterPro" id="IPR001460">
    <property type="entry name" value="PCN-bd_Tpept"/>
</dbReference>
<proteinExistence type="inferred from homology"/>
<dbReference type="OrthoDB" id="9766909at2"/>